<gene>
    <name evidence="1" type="ORF">FWK35_00017967</name>
</gene>
<evidence type="ECO:0000313" key="1">
    <source>
        <dbReference type="EMBL" id="KAF0758173.1"/>
    </source>
</evidence>
<reference evidence="1 2" key="1">
    <citation type="submission" date="2019-08" db="EMBL/GenBank/DDBJ databases">
        <title>Whole genome of Aphis craccivora.</title>
        <authorList>
            <person name="Voronova N.V."/>
            <person name="Shulinski R.S."/>
            <person name="Bandarenka Y.V."/>
            <person name="Zhorov D.G."/>
            <person name="Warner D."/>
        </authorList>
    </citation>
    <scope>NUCLEOTIDE SEQUENCE [LARGE SCALE GENOMIC DNA]</scope>
    <source>
        <strain evidence="1">180601</strain>
        <tissue evidence="1">Whole Body</tissue>
    </source>
</reference>
<protein>
    <submittedName>
        <fullName evidence="1">Reverse transcriptase domain-containing protein</fullName>
    </submittedName>
</protein>
<proteinExistence type="predicted"/>
<keyword evidence="1" id="KW-0548">Nucleotidyltransferase</keyword>
<evidence type="ECO:0000313" key="2">
    <source>
        <dbReference type="Proteomes" id="UP000478052"/>
    </source>
</evidence>
<sequence length="113" mass="13314">MNSIMNAIFVEKLYQSTTMAHDYQKKLRTIHKLVLIFTLFERKFQSSLTQGRDVTKVFDTIGYKILLHNINKFGINSTAYNLLSIYLKNRKQHIRINNELSEETSLSHCLIYI</sequence>
<keyword evidence="2" id="KW-1185">Reference proteome</keyword>
<name>A0A6G0YLI3_APHCR</name>
<organism evidence="1 2">
    <name type="scientific">Aphis craccivora</name>
    <name type="common">Cowpea aphid</name>
    <dbReference type="NCBI Taxonomy" id="307492"/>
    <lineage>
        <taxon>Eukaryota</taxon>
        <taxon>Metazoa</taxon>
        <taxon>Ecdysozoa</taxon>
        <taxon>Arthropoda</taxon>
        <taxon>Hexapoda</taxon>
        <taxon>Insecta</taxon>
        <taxon>Pterygota</taxon>
        <taxon>Neoptera</taxon>
        <taxon>Paraneoptera</taxon>
        <taxon>Hemiptera</taxon>
        <taxon>Sternorrhyncha</taxon>
        <taxon>Aphidomorpha</taxon>
        <taxon>Aphidoidea</taxon>
        <taxon>Aphididae</taxon>
        <taxon>Aphidini</taxon>
        <taxon>Aphis</taxon>
        <taxon>Aphis</taxon>
    </lineage>
</organism>
<accession>A0A6G0YLI3</accession>
<dbReference type="AlphaFoldDB" id="A0A6G0YLI3"/>
<keyword evidence="1" id="KW-0808">Transferase</keyword>
<dbReference type="EMBL" id="VUJU01003361">
    <property type="protein sequence ID" value="KAF0758173.1"/>
    <property type="molecule type" value="Genomic_DNA"/>
</dbReference>
<keyword evidence="1" id="KW-0695">RNA-directed DNA polymerase</keyword>
<dbReference type="Proteomes" id="UP000478052">
    <property type="component" value="Unassembled WGS sequence"/>
</dbReference>
<comment type="caution">
    <text evidence="1">The sequence shown here is derived from an EMBL/GenBank/DDBJ whole genome shotgun (WGS) entry which is preliminary data.</text>
</comment>
<dbReference type="GO" id="GO:0003964">
    <property type="term" value="F:RNA-directed DNA polymerase activity"/>
    <property type="evidence" value="ECO:0007669"/>
    <property type="project" value="UniProtKB-KW"/>
</dbReference>